<dbReference type="InterPro" id="IPR025709">
    <property type="entry name" value="Leu_tRNA-synth_edit"/>
</dbReference>
<evidence type="ECO:0000256" key="7">
    <source>
        <dbReference type="ARBA" id="ARBA00022917"/>
    </source>
</evidence>
<dbReference type="InterPro" id="IPR014729">
    <property type="entry name" value="Rossmann-like_a/b/a_fold"/>
</dbReference>
<protein>
    <recommendedName>
        <fullName evidence="2">leucine--tRNA ligase</fullName>
        <ecNumber evidence="2">6.1.1.4</ecNumber>
    </recommendedName>
</protein>
<evidence type="ECO:0000313" key="13">
    <source>
        <dbReference type="EMBL" id="CAA9509225.1"/>
    </source>
</evidence>
<evidence type="ECO:0000256" key="5">
    <source>
        <dbReference type="ARBA" id="ARBA00022741"/>
    </source>
</evidence>
<feature type="domain" description="Aminoacyl-tRNA synthetase class Ia" evidence="10">
    <location>
        <begin position="79"/>
        <end position="279"/>
    </location>
</feature>
<dbReference type="SUPFAM" id="SSF52374">
    <property type="entry name" value="Nucleotidylyl transferase"/>
    <property type="match status" value="1"/>
</dbReference>
<dbReference type="EMBL" id="CADCVP010000259">
    <property type="protein sequence ID" value="CAA9509225.1"/>
    <property type="molecule type" value="Genomic_DNA"/>
</dbReference>
<keyword evidence="3" id="KW-0963">Cytoplasm</keyword>
<evidence type="ECO:0000256" key="4">
    <source>
        <dbReference type="ARBA" id="ARBA00022598"/>
    </source>
</evidence>
<reference evidence="13" key="1">
    <citation type="submission" date="2020-02" db="EMBL/GenBank/DDBJ databases">
        <authorList>
            <person name="Meier V. D."/>
        </authorList>
    </citation>
    <scope>NUCLEOTIDE SEQUENCE</scope>
    <source>
        <strain evidence="13">AVDCRST_MAG69</strain>
    </source>
</reference>
<evidence type="ECO:0000256" key="8">
    <source>
        <dbReference type="ARBA" id="ARBA00023146"/>
    </source>
</evidence>
<evidence type="ECO:0000256" key="1">
    <source>
        <dbReference type="ARBA" id="ARBA00005594"/>
    </source>
</evidence>
<proteinExistence type="inferred from homology"/>
<organism evidence="13">
    <name type="scientific">uncultured Solirubrobacteraceae bacterium</name>
    <dbReference type="NCBI Taxonomy" id="1162706"/>
    <lineage>
        <taxon>Bacteria</taxon>
        <taxon>Bacillati</taxon>
        <taxon>Actinomycetota</taxon>
        <taxon>Thermoleophilia</taxon>
        <taxon>Solirubrobacterales</taxon>
        <taxon>Solirubrobacteraceae</taxon>
        <taxon>environmental samples</taxon>
    </lineage>
</organism>
<dbReference type="InterPro" id="IPR002300">
    <property type="entry name" value="aa-tRNA-synth_Ia"/>
</dbReference>
<dbReference type="GO" id="GO:0005524">
    <property type="term" value="F:ATP binding"/>
    <property type="evidence" value="ECO:0007669"/>
    <property type="project" value="UniProtKB-KW"/>
</dbReference>
<evidence type="ECO:0000256" key="6">
    <source>
        <dbReference type="ARBA" id="ARBA00022840"/>
    </source>
</evidence>
<dbReference type="Gene3D" id="1.10.730.10">
    <property type="entry name" value="Isoleucyl-tRNA Synthetase, Domain 1"/>
    <property type="match status" value="1"/>
</dbReference>
<dbReference type="FunFam" id="3.10.20.590:FF:000001">
    <property type="entry name" value="Leucine--tRNA ligase"/>
    <property type="match status" value="1"/>
</dbReference>
<comment type="catalytic activity">
    <reaction evidence="9">
        <text>tRNA(Leu) + L-leucine + ATP = L-leucyl-tRNA(Leu) + AMP + diphosphate</text>
        <dbReference type="Rhea" id="RHEA:11688"/>
        <dbReference type="Rhea" id="RHEA-COMP:9613"/>
        <dbReference type="Rhea" id="RHEA-COMP:9622"/>
        <dbReference type="ChEBI" id="CHEBI:30616"/>
        <dbReference type="ChEBI" id="CHEBI:33019"/>
        <dbReference type="ChEBI" id="CHEBI:57427"/>
        <dbReference type="ChEBI" id="CHEBI:78442"/>
        <dbReference type="ChEBI" id="CHEBI:78494"/>
        <dbReference type="ChEBI" id="CHEBI:456215"/>
        <dbReference type="EC" id="6.1.1.4"/>
    </reaction>
</comment>
<dbReference type="SUPFAM" id="SSF50677">
    <property type="entry name" value="ValRS/IleRS/LeuRS editing domain"/>
    <property type="match status" value="1"/>
</dbReference>
<dbReference type="Gene3D" id="3.40.50.620">
    <property type="entry name" value="HUPs"/>
    <property type="match status" value="1"/>
</dbReference>
<feature type="domain" description="Methionyl/Valyl/Leucyl/Isoleucyl-tRNA synthetase anticodon-binding" evidence="11">
    <location>
        <begin position="320"/>
        <end position="440"/>
    </location>
</feature>
<dbReference type="InterPro" id="IPR009008">
    <property type="entry name" value="Val/Leu/Ile-tRNA-synth_edit"/>
</dbReference>
<keyword evidence="4 13" id="KW-0436">Ligase</keyword>
<dbReference type="FunFam" id="1.10.730.10:FF:000002">
    <property type="entry name" value="Leucine--tRNA ligase"/>
    <property type="match status" value="1"/>
</dbReference>
<dbReference type="PANTHER" id="PTHR43740">
    <property type="entry name" value="LEUCYL-TRNA SYNTHETASE"/>
    <property type="match status" value="1"/>
</dbReference>
<dbReference type="FunFam" id="3.40.50.620:FF:000056">
    <property type="entry name" value="Leucine--tRNA ligase"/>
    <property type="match status" value="1"/>
</dbReference>
<gene>
    <name evidence="13" type="ORF">AVDCRST_MAG69-2385</name>
</gene>
<keyword evidence="8 13" id="KW-0030">Aminoacyl-tRNA synthetase</keyword>
<dbReference type="Pfam" id="PF08264">
    <property type="entry name" value="Anticodon_1"/>
    <property type="match status" value="1"/>
</dbReference>
<dbReference type="EC" id="6.1.1.4" evidence="2"/>
<dbReference type="GO" id="GO:0006429">
    <property type="term" value="P:leucyl-tRNA aminoacylation"/>
    <property type="evidence" value="ECO:0007669"/>
    <property type="project" value="InterPro"/>
</dbReference>
<dbReference type="GO" id="GO:0002161">
    <property type="term" value="F:aminoacyl-tRNA deacylase activity"/>
    <property type="evidence" value="ECO:0007669"/>
    <property type="project" value="InterPro"/>
</dbReference>
<dbReference type="AlphaFoldDB" id="A0A6J4SYM1"/>
<keyword evidence="5" id="KW-0547">Nucleotide-binding</keyword>
<evidence type="ECO:0000259" key="12">
    <source>
        <dbReference type="Pfam" id="PF13603"/>
    </source>
</evidence>
<dbReference type="Pfam" id="PF13603">
    <property type="entry name" value="tRNA-synt_1_2"/>
    <property type="match status" value="1"/>
</dbReference>
<dbReference type="GO" id="GO:0004823">
    <property type="term" value="F:leucine-tRNA ligase activity"/>
    <property type="evidence" value="ECO:0007669"/>
    <property type="project" value="UniProtKB-EC"/>
</dbReference>
<evidence type="ECO:0000256" key="2">
    <source>
        <dbReference type="ARBA" id="ARBA00013164"/>
    </source>
</evidence>
<accession>A0A6J4SYM1</accession>
<dbReference type="SUPFAM" id="SSF47323">
    <property type="entry name" value="Anticodon-binding domain of a subclass of class I aminoacyl-tRNA synthetases"/>
    <property type="match status" value="1"/>
</dbReference>
<dbReference type="PANTHER" id="PTHR43740:SF2">
    <property type="entry name" value="LEUCINE--TRNA LIGASE, MITOCHONDRIAL"/>
    <property type="match status" value="1"/>
</dbReference>
<feature type="non-terminal residue" evidence="13">
    <location>
        <position position="1"/>
    </location>
</feature>
<dbReference type="InterPro" id="IPR009080">
    <property type="entry name" value="tRNAsynth_Ia_anticodon-bd"/>
</dbReference>
<dbReference type="InterPro" id="IPR013155">
    <property type="entry name" value="M/V/L/I-tRNA-synth_anticd-bd"/>
</dbReference>
<sequence length="479" mass="53721">AIMAVPAHDERDHEFATTYGLPIRRVVDGGDGELPYKGDGAIVNSHERFDGIHNRAALEQMVDWLDDQGLGHRSINYRLRDWLLSRQRYWGCPIPIVYCDACGIVPVPDDQLPIELPDVEDFAPKGRSPLAAAEDWVNTQCPSCHGSARRETDTMDTFVDSSWYFVRYCDPHNDAAPWDPHAVAQWMPINQYIGGVEHAILHLMYARFFTKAFADMGLLQTEEPFRALFTQGMITRDGAKMSKSKGNVISPASYVERYGADTTRCYVLFIGPPDQDADWSDEGVEGVHRFLSRLWRLGLEVSAQGDQHRPHSDPGAQGDDLELLRKAHWAIEKVTNDMSGRFAFNTAIAAVMELVNDCYRRRETVRAESLHFATATAASLIFPFAPHCGSEVYDQLTGERVWEQPWPAADQAFLERDTIEVVVQVNGKVRDRLQAPSDSSREQLEALATGSPKLQANIDGKQVVRVVVVPGKLVNFVVR</sequence>
<dbReference type="GO" id="GO:0005829">
    <property type="term" value="C:cytosol"/>
    <property type="evidence" value="ECO:0007669"/>
    <property type="project" value="TreeGrafter"/>
</dbReference>
<dbReference type="Gene3D" id="3.10.20.590">
    <property type="match status" value="1"/>
</dbReference>
<keyword evidence="6" id="KW-0067">ATP-binding</keyword>
<dbReference type="InterPro" id="IPR002302">
    <property type="entry name" value="Leu-tRNA-ligase"/>
</dbReference>
<comment type="similarity">
    <text evidence="1">Belongs to the class-I aminoacyl-tRNA synthetase family.</text>
</comment>
<evidence type="ECO:0000256" key="3">
    <source>
        <dbReference type="ARBA" id="ARBA00022490"/>
    </source>
</evidence>
<keyword evidence="7" id="KW-0648">Protein biosynthesis</keyword>
<evidence type="ECO:0000256" key="9">
    <source>
        <dbReference type="ARBA" id="ARBA00047469"/>
    </source>
</evidence>
<name>A0A6J4SYM1_9ACTN</name>
<dbReference type="CDD" id="cd07958">
    <property type="entry name" value="Anticodon_Ia_Leu_BEm"/>
    <property type="match status" value="1"/>
</dbReference>
<evidence type="ECO:0000259" key="10">
    <source>
        <dbReference type="Pfam" id="PF00133"/>
    </source>
</evidence>
<feature type="domain" description="Leucyl-tRNA synthetase editing" evidence="12">
    <location>
        <begin position="1"/>
        <end position="65"/>
    </location>
</feature>
<evidence type="ECO:0000259" key="11">
    <source>
        <dbReference type="Pfam" id="PF08264"/>
    </source>
</evidence>
<dbReference type="Pfam" id="PF00133">
    <property type="entry name" value="tRNA-synt_1"/>
    <property type="match status" value="1"/>
</dbReference>